<name>A0A1S3IA98_LINAN</name>
<comment type="subcellular location">
    <subcellularLocation>
        <location evidence="1 9">Golgi apparatus membrane</location>
        <topology evidence="1 9">Single-pass type II membrane protein</topology>
    </subcellularLocation>
</comment>
<proteinExistence type="inferred from homology"/>
<reference evidence="11" key="1">
    <citation type="submission" date="2025-08" db="UniProtKB">
        <authorList>
            <consortium name="RefSeq"/>
        </authorList>
    </citation>
    <scope>IDENTIFICATION</scope>
    <source>
        <tissue evidence="11">Gonads</tissue>
    </source>
</reference>
<dbReference type="InParanoid" id="A0A1S3IA98"/>
<dbReference type="PANTHER" id="PTHR12137">
    <property type="entry name" value="CARBOHYDRATE SULFOTRANSFERASE"/>
    <property type="match status" value="1"/>
</dbReference>
<dbReference type="GO" id="GO:0016051">
    <property type="term" value="P:carbohydrate biosynthetic process"/>
    <property type="evidence" value="ECO:0007669"/>
    <property type="project" value="InterPro"/>
</dbReference>
<dbReference type="SUPFAM" id="SSF52540">
    <property type="entry name" value="P-loop containing nucleoside triphosphate hydrolases"/>
    <property type="match status" value="1"/>
</dbReference>
<protein>
    <recommendedName>
        <fullName evidence="9">Carbohydrate sulfotransferase</fullName>
        <ecNumber evidence="9">2.8.2.-</ecNumber>
    </recommendedName>
</protein>
<evidence type="ECO:0000256" key="1">
    <source>
        <dbReference type="ARBA" id="ARBA00004323"/>
    </source>
</evidence>
<comment type="similarity">
    <text evidence="2 9">Belongs to the sulfotransferase 2 family.</text>
</comment>
<keyword evidence="6 9" id="KW-0333">Golgi apparatus</keyword>
<keyword evidence="3 9" id="KW-0808">Transferase</keyword>
<keyword evidence="10" id="KW-1185">Reference proteome</keyword>
<keyword evidence="4" id="KW-0812">Transmembrane</keyword>
<dbReference type="GO" id="GO:0008146">
    <property type="term" value="F:sulfotransferase activity"/>
    <property type="evidence" value="ECO:0007669"/>
    <property type="project" value="InterPro"/>
</dbReference>
<keyword evidence="9" id="KW-0119">Carbohydrate metabolism</keyword>
<dbReference type="AlphaFoldDB" id="A0A1S3IA98"/>
<dbReference type="PANTHER" id="PTHR12137:SF54">
    <property type="entry name" value="CARBOHYDRATE SULFOTRANSFERASE"/>
    <property type="match status" value="1"/>
</dbReference>
<keyword evidence="5" id="KW-1133">Transmembrane helix</keyword>
<gene>
    <name evidence="11" type="primary">LOC106162440</name>
</gene>
<dbReference type="InterPro" id="IPR005331">
    <property type="entry name" value="Sulfotransferase"/>
</dbReference>
<organism evidence="10 11">
    <name type="scientific">Lingula anatina</name>
    <name type="common">Brachiopod</name>
    <name type="synonym">Lingula unguis</name>
    <dbReference type="NCBI Taxonomy" id="7574"/>
    <lineage>
        <taxon>Eukaryota</taxon>
        <taxon>Metazoa</taxon>
        <taxon>Spiralia</taxon>
        <taxon>Lophotrochozoa</taxon>
        <taxon>Brachiopoda</taxon>
        <taxon>Linguliformea</taxon>
        <taxon>Lingulata</taxon>
        <taxon>Lingulida</taxon>
        <taxon>Linguloidea</taxon>
        <taxon>Lingulidae</taxon>
        <taxon>Lingula</taxon>
    </lineage>
</organism>
<evidence type="ECO:0000313" key="11">
    <source>
        <dbReference type="RefSeq" id="XP_013395190.1"/>
    </source>
</evidence>
<keyword evidence="9" id="KW-0735">Signal-anchor</keyword>
<evidence type="ECO:0000313" key="10">
    <source>
        <dbReference type="Proteomes" id="UP000085678"/>
    </source>
</evidence>
<dbReference type="RefSeq" id="XP_013395190.1">
    <property type="nucleotide sequence ID" value="XM_013539736.1"/>
</dbReference>
<accession>A0A1S3IA98</accession>
<dbReference type="InterPro" id="IPR027417">
    <property type="entry name" value="P-loop_NTPase"/>
</dbReference>
<dbReference type="InterPro" id="IPR018011">
    <property type="entry name" value="Carb_sulfotrans_8-10"/>
</dbReference>
<dbReference type="EC" id="2.8.2.-" evidence="9"/>
<dbReference type="GeneID" id="106162440"/>
<evidence type="ECO:0000256" key="5">
    <source>
        <dbReference type="ARBA" id="ARBA00022989"/>
    </source>
</evidence>
<evidence type="ECO:0000256" key="7">
    <source>
        <dbReference type="ARBA" id="ARBA00023136"/>
    </source>
</evidence>
<evidence type="ECO:0000256" key="2">
    <source>
        <dbReference type="ARBA" id="ARBA00006339"/>
    </source>
</evidence>
<evidence type="ECO:0000256" key="8">
    <source>
        <dbReference type="ARBA" id="ARBA00023180"/>
    </source>
</evidence>
<evidence type="ECO:0000256" key="9">
    <source>
        <dbReference type="RuleBase" id="RU364020"/>
    </source>
</evidence>
<sequence length="334" mass="39295">MKMKAIFLTKTTACVLTLWALAYFTGIYKPMSIDREKGVINGSGTSLQTTNNLPKRNQEHNSIDKRIWESFGWDKVPQNWVSSVIRRKQRLKDRCSARKTAPFNYLKKLNWILVDDKYKLILCTMLKAASRNWRNVYQILSGRQDPATVVFKGRKEYYTQLYSNDYKNNSMRLASYLKILVVRHPLERLVSAYKEQVLFRFLGPRVKTYINQQYKRNITLQKHISFSDFLQYIADNGPNNIHWALVEDFCKPCDVQYDVIVHHEDLTTDAPNVLRLLGAEHLIAQFPSSHRKIESYRNATLIQKYYSGIDRELLKKVWDIYKEEASFLGYKLDL</sequence>
<keyword evidence="8 9" id="KW-0325">Glycoprotein</keyword>
<keyword evidence="7" id="KW-0472">Membrane</keyword>
<evidence type="ECO:0000256" key="3">
    <source>
        <dbReference type="ARBA" id="ARBA00022679"/>
    </source>
</evidence>
<evidence type="ECO:0000256" key="6">
    <source>
        <dbReference type="ARBA" id="ARBA00023034"/>
    </source>
</evidence>
<dbReference type="Pfam" id="PF03567">
    <property type="entry name" value="Sulfotransfer_2"/>
    <property type="match status" value="1"/>
</dbReference>
<dbReference type="Proteomes" id="UP000085678">
    <property type="component" value="Unplaced"/>
</dbReference>
<evidence type="ECO:0000256" key="4">
    <source>
        <dbReference type="ARBA" id="ARBA00022692"/>
    </source>
</evidence>
<dbReference type="OrthoDB" id="2019940at2759"/>
<dbReference type="GO" id="GO:0000139">
    <property type="term" value="C:Golgi membrane"/>
    <property type="evidence" value="ECO:0007669"/>
    <property type="project" value="UniProtKB-SubCell"/>
</dbReference>
<dbReference type="KEGG" id="lak:106162440"/>